<dbReference type="AlphaFoldDB" id="A0AA88WCF3"/>
<dbReference type="InterPro" id="IPR036869">
    <property type="entry name" value="J_dom_sf"/>
</dbReference>
<protein>
    <recommendedName>
        <fullName evidence="4">Chaperone DnaJ-domain superfamily protein</fullName>
    </recommendedName>
</protein>
<comment type="caution">
    <text evidence="2">The sequence shown here is derived from an EMBL/GenBank/DDBJ whole genome shotgun (WGS) entry which is preliminary data.</text>
</comment>
<dbReference type="InterPro" id="IPR044199">
    <property type="entry name" value="NdhU_chloroplastic"/>
</dbReference>
<evidence type="ECO:0000313" key="2">
    <source>
        <dbReference type="EMBL" id="KAK3023348.1"/>
    </source>
</evidence>
<proteinExistence type="predicted"/>
<dbReference type="PANTHER" id="PTHR47726:SF1">
    <property type="entry name" value="NAD(P)H-QUINONE OXIDOREDUCTASE SUBUNIT U, CHLOROPLASTIC"/>
    <property type="match status" value="1"/>
</dbReference>
<dbReference type="GO" id="GO:0009535">
    <property type="term" value="C:chloroplast thylakoid membrane"/>
    <property type="evidence" value="ECO:0007669"/>
    <property type="project" value="InterPro"/>
</dbReference>
<dbReference type="GO" id="GO:0010598">
    <property type="term" value="C:NAD(P)H dehydrogenase complex (plastoquinone)"/>
    <property type="evidence" value="ECO:0007669"/>
    <property type="project" value="InterPro"/>
</dbReference>
<name>A0AA88WCF3_9ASTE</name>
<gene>
    <name evidence="2" type="ORF">RJ639_042746</name>
</gene>
<reference evidence="2" key="1">
    <citation type="submission" date="2022-12" db="EMBL/GenBank/DDBJ databases">
        <title>Draft genome assemblies for two species of Escallonia (Escalloniales).</title>
        <authorList>
            <person name="Chanderbali A."/>
            <person name="Dervinis C."/>
            <person name="Anghel I."/>
            <person name="Soltis D."/>
            <person name="Soltis P."/>
            <person name="Zapata F."/>
        </authorList>
    </citation>
    <scope>NUCLEOTIDE SEQUENCE</scope>
    <source>
        <strain evidence="2">UCBG64.0493</strain>
        <tissue evidence="2">Leaf</tissue>
    </source>
</reference>
<dbReference type="FunFam" id="1.10.287.110:FF:000080">
    <property type="entry name" value="NAD(P)H-quinone oxidoreductase subunit U chloroplastic"/>
    <property type="match status" value="1"/>
</dbReference>
<dbReference type="Proteomes" id="UP001188597">
    <property type="component" value="Unassembled WGS sequence"/>
</dbReference>
<keyword evidence="1" id="KW-0472">Membrane</keyword>
<feature type="transmembrane region" description="Helical" evidence="1">
    <location>
        <begin position="193"/>
        <end position="212"/>
    </location>
</feature>
<dbReference type="PANTHER" id="PTHR47726">
    <property type="entry name" value="NAD(P)H-QUINONE OXIDOREDUCTASE SUBUNIT U, CHLOROPLASTIC"/>
    <property type="match status" value="1"/>
</dbReference>
<evidence type="ECO:0008006" key="4">
    <source>
        <dbReference type="Google" id="ProtNLM"/>
    </source>
</evidence>
<sequence>MAAASATAAATTYIYRREFRSPVIPQSCSNYVTFLVAKRRGFCTRSSEGDETVATEVETESPVEVIQGAPSLISALNVEKALRGIAITDADHYGRLGLQKGCSYDQVTIAYKNKIEELMSQGLDEGEVSQRLELLKESHSILSSIEDRRLYDWSVARNGNPDKYVWPYEVDITQIPTQTPPPPEPEDVEPTRLVGYFMLSWLILAFTLSIALNRYKGA</sequence>
<dbReference type="SUPFAM" id="SSF46565">
    <property type="entry name" value="Chaperone J-domain"/>
    <property type="match status" value="1"/>
</dbReference>
<keyword evidence="3" id="KW-1185">Reference proteome</keyword>
<keyword evidence="1" id="KW-1133">Transmembrane helix</keyword>
<dbReference type="EMBL" id="JAVXUP010000661">
    <property type="protein sequence ID" value="KAK3023348.1"/>
    <property type="molecule type" value="Genomic_DNA"/>
</dbReference>
<keyword evidence="1" id="KW-0812">Transmembrane</keyword>
<organism evidence="2 3">
    <name type="scientific">Escallonia herrerae</name>
    <dbReference type="NCBI Taxonomy" id="1293975"/>
    <lineage>
        <taxon>Eukaryota</taxon>
        <taxon>Viridiplantae</taxon>
        <taxon>Streptophyta</taxon>
        <taxon>Embryophyta</taxon>
        <taxon>Tracheophyta</taxon>
        <taxon>Spermatophyta</taxon>
        <taxon>Magnoliopsida</taxon>
        <taxon>eudicotyledons</taxon>
        <taxon>Gunneridae</taxon>
        <taxon>Pentapetalae</taxon>
        <taxon>asterids</taxon>
        <taxon>campanulids</taxon>
        <taxon>Escalloniales</taxon>
        <taxon>Escalloniaceae</taxon>
        <taxon>Escallonia</taxon>
    </lineage>
</organism>
<evidence type="ECO:0000313" key="3">
    <source>
        <dbReference type="Proteomes" id="UP001188597"/>
    </source>
</evidence>
<dbReference type="Gene3D" id="1.10.287.110">
    <property type="entry name" value="DnaJ domain"/>
    <property type="match status" value="1"/>
</dbReference>
<evidence type="ECO:0000256" key="1">
    <source>
        <dbReference type="SAM" id="Phobius"/>
    </source>
</evidence>
<accession>A0AA88WCF3</accession>